<evidence type="ECO:0000256" key="3">
    <source>
        <dbReference type="ARBA" id="ARBA00023002"/>
    </source>
</evidence>
<dbReference type="AlphaFoldDB" id="A0AAV2IIC9"/>
<dbReference type="PANTHER" id="PTHR10543">
    <property type="entry name" value="BETA-CAROTENE DIOXYGENASE"/>
    <property type="match status" value="1"/>
</dbReference>
<keyword evidence="6" id="KW-0732">Signal</keyword>
<evidence type="ECO:0000256" key="6">
    <source>
        <dbReference type="SAM" id="SignalP"/>
    </source>
</evidence>
<keyword evidence="8" id="KW-1185">Reference proteome</keyword>
<name>A0AAV2IIC9_LYMST</name>
<proteinExistence type="inferred from homology"/>
<evidence type="ECO:0000256" key="5">
    <source>
        <dbReference type="PIRSR" id="PIRSR604294-1"/>
    </source>
</evidence>
<dbReference type="GO" id="GO:0046872">
    <property type="term" value="F:metal ion binding"/>
    <property type="evidence" value="ECO:0007669"/>
    <property type="project" value="UniProtKB-KW"/>
</dbReference>
<dbReference type="InterPro" id="IPR004294">
    <property type="entry name" value="Carotenoid_Oase"/>
</dbReference>
<feature type="binding site" evidence="5">
    <location>
        <position position="311"/>
    </location>
    <ligand>
        <name>Fe cation</name>
        <dbReference type="ChEBI" id="CHEBI:24875"/>
        <note>catalytic</note>
    </ligand>
</feature>
<feature type="binding site" evidence="5">
    <location>
        <position position="376"/>
    </location>
    <ligand>
        <name>Fe cation</name>
        <dbReference type="ChEBI" id="CHEBI:24875"/>
        <note>catalytic</note>
    </ligand>
</feature>
<keyword evidence="3" id="KW-0560">Oxidoreductase</keyword>
<dbReference type="GO" id="GO:0010436">
    <property type="term" value="F:carotenoid dioxygenase activity"/>
    <property type="evidence" value="ECO:0007669"/>
    <property type="project" value="TreeGrafter"/>
</dbReference>
<dbReference type="EMBL" id="CAXITT010000767">
    <property type="protein sequence ID" value="CAL1546070.1"/>
    <property type="molecule type" value="Genomic_DNA"/>
</dbReference>
<evidence type="ECO:0000256" key="1">
    <source>
        <dbReference type="ARBA" id="ARBA00006787"/>
    </source>
</evidence>
<evidence type="ECO:0000256" key="2">
    <source>
        <dbReference type="ARBA" id="ARBA00022723"/>
    </source>
</evidence>
<dbReference type="GO" id="GO:0016121">
    <property type="term" value="P:carotene catabolic process"/>
    <property type="evidence" value="ECO:0007669"/>
    <property type="project" value="TreeGrafter"/>
</dbReference>
<keyword evidence="2 5" id="KW-0479">Metal-binding</keyword>
<organism evidence="7 8">
    <name type="scientific">Lymnaea stagnalis</name>
    <name type="common">Great pond snail</name>
    <name type="synonym">Helix stagnalis</name>
    <dbReference type="NCBI Taxonomy" id="6523"/>
    <lineage>
        <taxon>Eukaryota</taxon>
        <taxon>Metazoa</taxon>
        <taxon>Spiralia</taxon>
        <taxon>Lophotrochozoa</taxon>
        <taxon>Mollusca</taxon>
        <taxon>Gastropoda</taxon>
        <taxon>Heterobranchia</taxon>
        <taxon>Euthyneura</taxon>
        <taxon>Panpulmonata</taxon>
        <taxon>Hygrophila</taxon>
        <taxon>Lymnaeoidea</taxon>
        <taxon>Lymnaeidae</taxon>
        <taxon>Lymnaea</taxon>
    </lineage>
</organism>
<evidence type="ECO:0000256" key="4">
    <source>
        <dbReference type="ARBA" id="ARBA00023004"/>
    </source>
</evidence>
<comment type="cofactor">
    <cofactor evidence="5">
        <name>Fe(2+)</name>
        <dbReference type="ChEBI" id="CHEBI:29033"/>
    </cofactor>
    <text evidence="5">Binds 1 Fe(2+) ion per subunit.</text>
</comment>
<accession>A0AAV2IIC9</accession>
<feature type="signal peptide" evidence="6">
    <location>
        <begin position="1"/>
        <end position="22"/>
    </location>
</feature>
<feature type="binding site" evidence="5">
    <location>
        <position position="567"/>
    </location>
    <ligand>
        <name>Fe cation</name>
        <dbReference type="ChEBI" id="CHEBI:24875"/>
        <note>catalytic</note>
    </ligand>
</feature>
<dbReference type="GO" id="GO:0003834">
    <property type="term" value="F:beta-carotene 15,15'-dioxygenase activity"/>
    <property type="evidence" value="ECO:0007669"/>
    <property type="project" value="TreeGrafter"/>
</dbReference>
<feature type="binding site" evidence="5">
    <location>
        <position position="258"/>
    </location>
    <ligand>
        <name>Fe cation</name>
        <dbReference type="ChEBI" id="CHEBI:24875"/>
        <note>catalytic</note>
    </ligand>
</feature>
<comment type="similarity">
    <text evidence="1">Belongs to the carotenoid oxygenase family.</text>
</comment>
<evidence type="ECO:0000313" key="8">
    <source>
        <dbReference type="Proteomes" id="UP001497497"/>
    </source>
</evidence>
<dbReference type="PANTHER" id="PTHR10543:SF24">
    <property type="entry name" value="CAROTENOID ISOMEROOXYGENASE"/>
    <property type="match status" value="1"/>
</dbReference>
<comment type="caution">
    <text evidence="7">The sequence shown here is derived from an EMBL/GenBank/DDBJ whole genome shotgun (WGS) entry which is preliminary data.</text>
</comment>
<protein>
    <submittedName>
        <fullName evidence="7">Uncharacterized protein</fullName>
    </submittedName>
</protein>
<gene>
    <name evidence="7" type="ORF">GSLYS_00019447001</name>
</gene>
<reference evidence="7 8" key="1">
    <citation type="submission" date="2024-04" db="EMBL/GenBank/DDBJ databases">
        <authorList>
            <consortium name="Genoscope - CEA"/>
            <person name="William W."/>
        </authorList>
    </citation>
    <scope>NUCLEOTIDE SEQUENCE [LARGE SCALE GENOMIC DNA]</scope>
</reference>
<evidence type="ECO:0000313" key="7">
    <source>
        <dbReference type="EMBL" id="CAL1546070.1"/>
    </source>
</evidence>
<dbReference type="GO" id="GO:0042574">
    <property type="term" value="P:retinal metabolic process"/>
    <property type="evidence" value="ECO:0007669"/>
    <property type="project" value="TreeGrafter"/>
</dbReference>
<sequence>MDVASITALIMTLALLWPAIMSQQSAMATRNPTEDYDRRSSAWRQSNWTTHPNVLKEWSSAPLALPATEADDGFNLLFQSNRKELSNFPVTFEQPLPPWLIGNLVRNGLGLFENGPRTFLHAFDGFAKLASWKFFGNSTVLFSTRFIRSDFYKASKEAKTIAPYLLFQAVAPPFGYVEKLQCLVRGLDNMNVNVYAFPNPKTGRAEYAALSDFWILYKIGIENLTTVHRVAPKLKNRQQTTSSWLQGTGFLDLLSSAHPLPEPGTNNSLTFLSSVAVLPWSRNVISLIRVKSLKRRTVVAQWNVGRVPYMHSFSVTATKAILLASPFYVNVMCMAKKAEPFSCLDWHPEEKSTLYIVTLKSGKVTTVHLDNVFSMHHVNAYDVGKQEIIMDLSTYPSPDFVKHLQLHVMRDPLARNSFDAHARLKRFSINLKKLEVREIPIDSNPRPSLATLLDMPVINEAYRSKHYCYVYGLVLKTDNVTLSNIAIVKKDLCSNGTGDRAWQAPGNYPVEPWFVARPDARVEDDGVLLLPVLDGNRRSTYLAILDARTLTLVNRAELPTNIPYSLHGRFFPV</sequence>
<dbReference type="Pfam" id="PF03055">
    <property type="entry name" value="RPE65"/>
    <property type="match status" value="1"/>
</dbReference>
<keyword evidence="4 5" id="KW-0408">Iron</keyword>
<feature type="chain" id="PRO_5043629137" evidence="6">
    <location>
        <begin position="23"/>
        <end position="573"/>
    </location>
</feature>
<dbReference type="Proteomes" id="UP001497497">
    <property type="component" value="Unassembled WGS sequence"/>
</dbReference>